<feature type="non-terminal residue" evidence="2">
    <location>
        <position position="36"/>
    </location>
</feature>
<gene>
    <name evidence="3" type="ORF">AVEN_107895_1</name>
    <name evidence="2" type="ORF">AVEN_86695_1</name>
</gene>
<name>A0A4Y2T904_ARAVE</name>
<dbReference type="EMBL" id="BGPR01026721">
    <property type="protein sequence ID" value="GBN96691.1"/>
    <property type="molecule type" value="Genomic_DNA"/>
</dbReference>
<comment type="caution">
    <text evidence="2">The sequence shown here is derived from an EMBL/GenBank/DDBJ whole genome shotgun (WGS) entry which is preliminary data.</text>
</comment>
<dbReference type="EMBL" id="BGPR01026722">
    <property type="protein sequence ID" value="GBN96696.1"/>
    <property type="molecule type" value="Genomic_DNA"/>
</dbReference>
<evidence type="ECO:0000313" key="4">
    <source>
        <dbReference type="Proteomes" id="UP000499080"/>
    </source>
</evidence>
<protein>
    <submittedName>
        <fullName evidence="2">Uncharacterized protein</fullName>
    </submittedName>
</protein>
<reference evidence="2 4" key="1">
    <citation type="journal article" date="2019" name="Sci. Rep.">
        <title>Orb-weaving spider Araneus ventricosus genome elucidates the spidroin gene catalogue.</title>
        <authorList>
            <person name="Kono N."/>
            <person name="Nakamura H."/>
            <person name="Ohtoshi R."/>
            <person name="Moran D.A.P."/>
            <person name="Shinohara A."/>
            <person name="Yoshida Y."/>
            <person name="Fujiwara M."/>
            <person name="Mori M."/>
            <person name="Tomita M."/>
            <person name="Arakawa K."/>
        </authorList>
    </citation>
    <scope>NUCLEOTIDE SEQUENCE [LARGE SCALE GENOMIC DNA]</scope>
</reference>
<sequence>MPKGQVRGLGPDDDAMVCKSDRGGVGWRFSRNRFTD</sequence>
<evidence type="ECO:0000256" key="1">
    <source>
        <dbReference type="SAM" id="MobiDB-lite"/>
    </source>
</evidence>
<accession>A0A4Y2T904</accession>
<organism evidence="2 4">
    <name type="scientific">Araneus ventricosus</name>
    <name type="common">Orbweaver spider</name>
    <name type="synonym">Epeira ventricosa</name>
    <dbReference type="NCBI Taxonomy" id="182803"/>
    <lineage>
        <taxon>Eukaryota</taxon>
        <taxon>Metazoa</taxon>
        <taxon>Ecdysozoa</taxon>
        <taxon>Arthropoda</taxon>
        <taxon>Chelicerata</taxon>
        <taxon>Arachnida</taxon>
        <taxon>Araneae</taxon>
        <taxon>Araneomorphae</taxon>
        <taxon>Entelegynae</taxon>
        <taxon>Araneoidea</taxon>
        <taxon>Araneidae</taxon>
        <taxon>Araneus</taxon>
    </lineage>
</organism>
<feature type="region of interest" description="Disordered" evidence="1">
    <location>
        <begin position="1"/>
        <end position="21"/>
    </location>
</feature>
<proteinExistence type="predicted"/>
<evidence type="ECO:0000313" key="3">
    <source>
        <dbReference type="EMBL" id="GBN96696.1"/>
    </source>
</evidence>
<dbReference type="Proteomes" id="UP000499080">
    <property type="component" value="Unassembled WGS sequence"/>
</dbReference>
<dbReference type="AlphaFoldDB" id="A0A4Y2T904"/>
<keyword evidence="4" id="KW-1185">Reference proteome</keyword>
<evidence type="ECO:0000313" key="2">
    <source>
        <dbReference type="EMBL" id="GBN96691.1"/>
    </source>
</evidence>